<keyword evidence="2" id="KW-1185">Reference proteome</keyword>
<accession>A0ABN6S9G0</accession>
<organism evidence="1 2">
    <name type="scientific">Pseudodesulfovibrio nedwellii</name>
    <dbReference type="NCBI Taxonomy" id="2973072"/>
    <lineage>
        <taxon>Bacteria</taxon>
        <taxon>Pseudomonadati</taxon>
        <taxon>Thermodesulfobacteriota</taxon>
        <taxon>Desulfovibrionia</taxon>
        <taxon>Desulfovibrionales</taxon>
        <taxon>Desulfovibrionaceae</taxon>
    </lineage>
</organism>
<evidence type="ECO:0008006" key="3">
    <source>
        <dbReference type="Google" id="ProtNLM"/>
    </source>
</evidence>
<proteinExistence type="predicted"/>
<reference evidence="1 2" key="1">
    <citation type="submission" date="2022-08" db="EMBL/GenBank/DDBJ databases">
        <title>Genome Sequence of the sulphate-reducing bacterium, Pseudodesulfovibrio sp. SYK.</title>
        <authorList>
            <person name="Kondo R."/>
            <person name="Kataoka T."/>
        </authorList>
    </citation>
    <scope>NUCLEOTIDE SEQUENCE [LARGE SCALE GENOMIC DNA]</scope>
    <source>
        <strain evidence="1 2">SYK</strain>
    </source>
</reference>
<name>A0ABN6S9G0_9BACT</name>
<sequence>MALDIYEDSLYGQVLPSNWNGDTVSGVLILVDGEEEFIVEHDENAESLTAHVEKWVTVTGTIIENDEELRIKVLNFTVENDLDYISDDNW</sequence>
<dbReference type="EMBL" id="AP026709">
    <property type="protein sequence ID" value="BDQ38702.1"/>
    <property type="molecule type" value="Genomic_DNA"/>
</dbReference>
<evidence type="ECO:0000313" key="2">
    <source>
        <dbReference type="Proteomes" id="UP001317742"/>
    </source>
</evidence>
<protein>
    <recommendedName>
        <fullName evidence="3">DUF5666 domain-containing protein</fullName>
    </recommendedName>
</protein>
<dbReference type="Proteomes" id="UP001317742">
    <property type="component" value="Chromosome"/>
</dbReference>
<dbReference type="RefSeq" id="WP_281761196.1">
    <property type="nucleotide sequence ID" value="NZ_AP026709.1"/>
</dbReference>
<evidence type="ECO:0000313" key="1">
    <source>
        <dbReference type="EMBL" id="BDQ38702.1"/>
    </source>
</evidence>
<gene>
    <name evidence="1" type="ORF">SYK_30620</name>
</gene>